<keyword evidence="10" id="KW-1185">Reference proteome</keyword>
<feature type="compositionally biased region" description="Basic and acidic residues" evidence="7">
    <location>
        <begin position="79"/>
        <end position="91"/>
    </location>
</feature>
<evidence type="ECO:0000313" key="10">
    <source>
        <dbReference type="Proteomes" id="UP001454036"/>
    </source>
</evidence>
<dbReference type="Pfam" id="PF23209">
    <property type="entry name" value="IDM1_C"/>
    <property type="match status" value="1"/>
</dbReference>
<dbReference type="InterPro" id="IPR001965">
    <property type="entry name" value="Znf_PHD"/>
</dbReference>
<feature type="region of interest" description="Disordered" evidence="7">
    <location>
        <begin position="473"/>
        <end position="503"/>
    </location>
</feature>
<dbReference type="Proteomes" id="UP001454036">
    <property type="component" value="Unassembled WGS sequence"/>
</dbReference>
<protein>
    <recommendedName>
        <fullName evidence="8">PHD-type domain-containing protein</fullName>
    </recommendedName>
</protein>
<dbReference type="CDD" id="cd15532">
    <property type="entry name" value="PHD2_CHD_II"/>
    <property type="match status" value="1"/>
</dbReference>
<evidence type="ECO:0000313" key="9">
    <source>
        <dbReference type="EMBL" id="GAA0148221.1"/>
    </source>
</evidence>
<feature type="compositionally biased region" description="Polar residues" evidence="7">
    <location>
        <begin position="1445"/>
        <end position="1455"/>
    </location>
</feature>
<dbReference type="InterPro" id="IPR032308">
    <property type="entry name" value="TDBD"/>
</dbReference>
<evidence type="ECO:0000256" key="3">
    <source>
        <dbReference type="ARBA" id="ARBA00022771"/>
    </source>
</evidence>
<feature type="region of interest" description="Disordered" evidence="7">
    <location>
        <begin position="1372"/>
        <end position="1479"/>
    </location>
</feature>
<feature type="region of interest" description="Disordered" evidence="7">
    <location>
        <begin position="1060"/>
        <end position="1080"/>
    </location>
</feature>
<dbReference type="InterPro" id="IPR042163">
    <property type="entry name" value="PHF12"/>
</dbReference>
<organism evidence="9 10">
    <name type="scientific">Lithospermum erythrorhizon</name>
    <name type="common">Purple gromwell</name>
    <name type="synonym">Lithospermum officinale var. erythrorhizon</name>
    <dbReference type="NCBI Taxonomy" id="34254"/>
    <lineage>
        <taxon>Eukaryota</taxon>
        <taxon>Viridiplantae</taxon>
        <taxon>Streptophyta</taxon>
        <taxon>Embryophyta</taxon>
        <taxon>Tracheophyta</taxon>
        <taxon>Spermatophyta</taxon>
        <taxon>Magnoliopsida</taxon>
        <taxon>eudicotyledons</taxon>
        <taxon>Gunneridae</taxon>
        <taxon>Pentapetalae</taxon>
        <taxon>asterids</taxon>
        <taxon>lamiids</taxon>
        <taxon>Boraginales</taxon>
        <taxon>Boraginaceae</taxon>
        <taxon>Boraginoideae</taxon>
        <taxon>Lithospermeae</taxon>
        <taxon>Lithospermum</taxon>
    </lineage>
</organism>
<evidence type="ECO:0000256" key="5">
    <source>
        <dbReference type="ARBA" id="ARBA00023242"/>
    </source>
</evidence>
<sequence length="1479" mass="162274">MEGSVRSDGVVKKKSSSGCLIIKKKGQGGNGVVVGGSSKEKKRPRMILSDSGSSDEMIEAIGRTSGEKIHNGGVGFRGHSGDGREFGSKGEFQCRDKSRMKSDFDKYDDLIGREVRNEYRNADGKLKMGRRIPEGSRDFGESGSWRNSVVQNRKHSCMDGSNSVGSWRSRGVESGDCMSKLELDEAEAQLPISLLSLKYQDMPDKPIRLQGKNGVLKVMVNSKKKPDSCNYDDRGHIENRKGPRFEVVKKDLNMRPPLYSESKHMKKRMTTDISEENVSMTRQKLLGKRSMDDDLDLDKTDTSLKLAPPSLHASSSSKMKKEERSSTENCISARKKGKHVSSIESITPVSGEEGKRISTGSSTPAKGNEGKIKGGGSTEKQKLRETIREMLIEAGWTIDYRPRRNRDYLDAVYISPSGTAYWSIIKAYEALQKQFNGQQSRSKSAGLPSSFAPLSEDLISKLTRQTRKKIEEKMKKRREDGMSRNNKKAAVNESADATCSDQPEETSYSWLRKNLKLSKDKMQKLHHQSGDESSGDTRKQKMERDRVEKSLDASKNRMEQGIKSTVMGRCILRVRDSNRAQNSESDGYVPYTGKRTVLAWLVDSGIVKLGEKVQYMNRKLTRVKLEGWITNQGIHCGCCSKVLTVAKFELHAGSKLRRPFQNIFLESGVSLLQCQIDAWNRQKESERQDFYTINVDGDDPDDDACGNCGDGGDLICCDSCPSTFHQSCLEIKMLPEGDWHCPNCVCKFCGNGSPNGMRDDLSGDELTICSLCERKYHKSCHADNGAPADSNSGGTYFCDQKCQELYDHLHNILGVKHDLEAGFSWSLIQRTDIDSDMATIGLAQRVECNSKLAVALSVMNECFLPITDRRSGINLIHNVFYNCGANFQRLNYRGFFTAVLERGDEIISVASIRLHGTQLAEMPFIGTRHIYRRQGMCRRLLSAIELALSSFKVEKLIIPAISEHMHTWTVVFGFNPLEKDIKKEIKSMNMLVFPGTDMLQKQLMKTTTDGINAISLTVGHRQPTALVRKSSSTSSGEDEDEDEDAKVLLNIKEEKFDVESGSTDLAACPPNITSSPALSSLDSTSKSGIRLSLAETASDQAKPLVESTSTTQSLFSLSALRTGTNDLKPVDPLNKDQIQSLTRTETDDLPAGIVKSSGKVMYSVAKNIKDAVTDMGGNTCISSTVASDEVNILSTPYEVTTKDHDMSDSALDNIKTVKSIDGISSVSLLDMNKPGVGVKDDDLVFVSNSEVATDAEVDCVEGHMDTSSVYEVGNHDGNDVEAISFEDAPAPVDLNPSEEINEEGDFFPSACGETIKSEFCAKISEMESELHEASGLDCKMDPLTTSNISKCELDRKSYSPQTGPDSISVCLPHGTGELHKDQESIPEPHSTMRLDSVSNQPGILGADSDPTASRVTGSIEPTVQSNGKSTEVSNQQGNPGADSDPTASAVSSEVSGSIEPHVQSNGKSNEVAPIGSTAL</sequence>
<feature type="compositionally biased region" description="Polar residues" evidence="7">
    <location>
        <begin position="1410"/>
        <end position="1438"/>
    </location>
</feature>
<evidence type="ECO:0000256" key="6">
    <source>
        <dbReference type="PROSITE-ProRule" id="PRU00146"/>
    </source>
</evidence>
<dbReference type="InterPro" id="IPR054292">
    <property type="entry name" value="DUF7028"/>
</dbReference>
<dbReference type="Gene3D" id="3.30.40.10">
    <property type="entry name" value="Zinc/RING finger domain, C3HC4 (zinc finger)"/>
    <property type="match status" value="2"/>
</dbReference>
<dbReference type="PROSITE" id="PS01359">
    <property type="entry name" value="ZF_PHD_1"/>
    <property type="match status" value="1"/>
</dbReference>
<proteinExistence type="predicted"/>
<dbReference type="GO" id="GO:0005634">
    <property type="term" value="C:nucleus"/>
    <property type="evidence" value="ECO:0007669"/>
    <property type="project" value="UniProtKB-SubCell"/>
</dbReference>
<feature type="region of interest" description="Disordered" evidence="7">
    <location>
        <begin position="521"/>
        <end position="559"/>
    </location>
</feature>
<name>A0AAV3PC16_LITER</name>
<accession>A0AAV3PC16</accession>
<dbReference type="InterPro" id="IPR019787">
    <property type="entry name" value="Znf_PHD-finger"/>
</dbReference>
<feature type="compositionally biased region" description="Basic and acidic residues" evidence="7">
    <location>
        <begin position="535"/>
        <end position="559"/>
    </location>
</feature>
<feature type="region of interest" description="Disordered" evidence="7">
    <location>
        <begin position="1025"/>
        <end position="1044"/>
    </location>
</feature>
<dbReference type="InterPro" id="IPR056511">
    <property type="entry name" value="IDM1_C"/>
</dbReference>
<gene>
    <name evidence="9" type="ORF">LIER_07727</name>
</gene>
<dbReference type="PANTHER" id="PTHR46309:SF1">
    <property type="entry name" value="PHD FINGER PROTEIN 12"/>
    <property type="match status" value="1"/>
</dbReference>
<keyword evidence="5" id="KW-0539">Nucleus</keyword>
<evidence type="ECO:0000256" key="4">
    <source>
        <dbReference type="ARBA" id="ARBA00022833"/>
    </source>
</evidence>
<dbReference type="InterPro" id="IPR013083">
    <property type="entry name" value="Znf_RING/FYVE/PHD"/>
</dbReference>
<keyword evidence="4" id="KW-0862">Zinc</keyword>
<dbReference type="SMART" id="SM00249">
    <property type="entry name" value="PHD"/>
    <property type="match status" value="2"/>
</dbReference>
<dbReference type="EMBL" id="BAABME010001203">
    <property type="protein sequence ID" value="GAA0148221.1"/>
    <property type="molecule type" value="Genomic_DNA"/>
</dbReference>
<comment type="subcellular location">
    <subcellularLocation>
        <location evidence="1">Nucleus</location>
    </subcellularLocation>
</comment>
<feature type="region of interest" description="Disordered" evidence="7">
    <location>
        <begin position="21"/>
        <end position="91"/>
    </location>
</feature>
<evidence type="ECO:0000259" key="8">
    <source>
        <dbReference type="PROSITE" id="PS50016"/>
    </source>
</evidence>
<dbReference type="Pfam" id="PF00628">
    <property type="entry name" value="PHD"/>
    <property type="match status" value="1"/>
</dbReference>
<dbReference type="PANTHER" id="PTHR46309">
    <property type="entry name" value="PHD FINGER PROTEIN 12"/>
    <property type="match status" value="1"/>
</dbReference>
<comment type="caution">
    <text evidence="9">The sequence shown here is derived from an EMBL/GenBank/DDBJ whole genome shotgun (WGS) entry which is preliminary data.</text>
</comment>
<dbReference type="GO" id="GO:0003714">
    <property type="term" value="F:transcription corepressor activity"/>
    <property type="evidence" value="ECO:0007669"/>
    <property type="project" value="InterPro"/>
</dbReference>
<dbReference type="SUPFAM" id="SSF57903">
    <property type="entry name" value="FYVE/PHD zinc finger"/>
    <property type="match status" value="1"/>
</dbReference>
<feature type="region of interest" description="Disordered" evidence="7">
    <location>
        <begin position="285"/>
        <end position="381"/>
    </location>
</feature>
<dbReference type="PROSITE" id="PS50016">
    <property type="entry name" value="ZF_PHD_2"/>
    <property type="match status" value="1"/>
</dbReference>
<feature type="compositionally biased region" description="Basic and acidic residues" evidence="7">
    <location>
        <begin position="473"/>
        <end position="482"/>
    </location>
</feature>
<dbReference type="InterPro" id="IPR011011">
    <property type="entry name" value="Znf_FYVE_PHD"/>
</dbReference>
<keyword evidence="3 6" id="KW-0863">Zinc-finger</keyword>
<dbReference type="GO" id="GO:0008270">
    <property type="term" value="F:zinc ion binding"/>
    <property type="evidence" value="ECO:0007669"/>
    <property type="project" value="UniProtKB-KW"/>
</dbReference>
<feature type="compositionally biased region" description="Basic and acidic residues" evidence="7">
    <location>
        <begin position="289"/>
        <end position="302"/>
    </location>
</feature>
<feature type="compositionally biased region" description="Low complexity" evidence="7">
    <location>
        <begin position="303"/>
        <end position="317"/>
    </location>
</feature>
<keyword evidence="2" id="KW-0479">Metal-binding</keyword>
<evidence type="ECO:0000256" key="7">
    <source>
        <dbReference type="SAM" id="MobiDB-lite"/>
    </source>
</evidence>
<dbReference type="Pfam" id="PF22970">
    <property type="entry name" value="DUF7028"/>
    <property type="match status" value="1"/>
</dbReference>
<reference evidence="9 10" key="1">
    <citation type="submission" date="2024-01" db="EMBL/GenBank/DDBJ databases">
        <title>The complete chloroplast genome sequence of Lithospermum erythrorhizon: insights into the phylogenetic relationship among Boraginaceae species and the maternal lineages of purple gromwells.</title>
        <authorList>
            <person name="Okada T."/>
            <person name="Watanabe K."/>
        </authorList>
    </citation>
    <scope>NUCLEOTIDE SEQUENCE [LARGE SCALE GENOMIC DNA]</scope>
</reference>
<dbReference type="InterPro" id="IPR019786">
    <property type="entry name" value="Zinc_finger_PHD-type_CS"/>
</dbReference>
<evidence type="ECO:0000256" key="1">
    <source>
        <dbReference type="ARBA" id="ARBA00004123"/>
    </source>
</evidence>
<dbReference type="GO" id="GO:0006357">
    <property type="term" value="P:regulation of transcription by RNA polymerase II"/>
    <property type="evidence" value="ECO:0007669"/>
    <property type="project" value="TreeGrafter"/>
</dbReference>
<dbReference type="Pfam" id="PF16135">
    <property type="entry name" value="TDBD"/>
    <property type="match status" value="1"/>
</dbReference>
<evidence type="ECO:0000256" key="2">
    <source>
        <dbReference type="ARBA" id="ARBA00022723"/>
    </source>
</evidence>
<feature type="domain" description="PHD-type" evidence="8">
    <location>
        <begin position="702"/>
        <end position="747"/>
    </location>
</feature>